<dbReference type="InterPro" id="IPR051621">
    <property type="entry name" value="T2SS_protein_J"/>
</dbReference>
<dbReference type="PROSITE" id="PS00409">
    <property type="entry name" value="PROKAR_NTER_METHYL"/>
    <property type="match status" value="1"/>
</dbReference>
<evidence type="ECO:0000313" key="12">
    <source>
        <dbReference type="Proteomes" id="UP001054820"/>
    </source>
</evidence>
<keyword evidence="9 10" id="KW-0472">Membrane</keyword>
<keyword evidence="8 10" id="KW-1133">Transmembrane helix</keyword>
<protein>
    <recommendedName>
        <fullName evidence="3">Type II secretion system protein J</fullName>
    </recommendedName>
</protein>
<dbReference type="InterPro" id="IPR010055">
    <property type="entry name" value="T2SS_protein-GspJ"/>
</dbReference>
<keyword evidence="5" id="KW-0488">Methylation</keyword>
<dbReference type="Pfam" id="PF07963">
    <property type="entry name" value="N_methyl"/>
    <property type="match status" value="1"/>
</dbReference>
<reference evidence="11" key="1">
    <citation type="journal article" date="2022" name="Arch. Microbiol.">
        <title>Thiomicrorhabdus immobilis sp. nov., a mesophilic sulfur-oxidizing bacterium isolated from sediment of a brackish lake in northern Japan.</title>
        <authorList>
            <person name="Kojima H."/>
            <person name="Mochizuki J."/>
            <person name="Kanda M."/>
            <person name="Watanabe T."/>
            <person name="Fukui M."/>
        </authorList>
    </citation>
    <scope>NUCLEOTIDE SEQUENCE</scope>
    <source>
        <strain evidence="11">Am19</strain>
    </source>
</reference>
<evidence type="ECO:0000313" key="11">
    <source>
        <dbReference type="EMBL" id="BCN94324.1"/>
    </source>
</evidence>
<dbReference type="EMBL" id="AP024202">
    <property type="protein sequence ID" value="BCN94324.1"/>
    <property type="molecule type" value="Genomic_DNA"/>
</dbReference>
<keyword evidence="6" id="KW-0997">Cell inner membrane</keyword>
<dbReference type="NCBIfam" id="TIGR01711">
    <property type="entry name" value="gspJ"/>
    <property type="match status" value="1"/>
</dbReference>
<evidence type="ECO:0000256" key="7">
    <source>
        <dbReference type="ARBA" id="ARBA00022692"/>
    </source>
</evidence>
<dbReference type="Pfam" id="PF11612">
    <property type="entry name" value="T2SSJ"/>
    <property type="match status" value="1"/>
</dbReference>
<dbReference type="Proteomes" id="UP001054820">
    <property type="component" value="Chromosome"/>
</dbReference>
<keyword evidence="12" id="KW-1185">Reference proteome</keyword>
<keyword evidence="7 10" id="KW-0812">Transmembrane</keyword>
<evidence type="ECO:0000256" key="9">
    <source>
        <dbReference type="ARBA" id="ARBA00023136"/>
    </source>
</evidence>
<dbReference type="NCBIfam" id="TIGR02532">
    <property type="entry name" value="IV_pilin_GFxxxE"/>
    <property type="match status" value="1"/>
</dbReference>
<comment type="similarity">
    <text evidence="2">Belongs to the GSP J family.</text>
</comment>
<evidence type="ECO:0000256" key="10">
    <source>
        <dbReference type="SAM" id="Phobius"/>
    </source>
</evidence>
<evidence type="ECO:0000256" key="6">
    <source>
        <dbReference type="ARBA" id="ARBA00022519"/>
    </source>
</evidence>
<dbReference type="SUPFAM" id="SSF54523">
    <property type="entry name" value="Pili subunits"/>
    <property type="match status" value="1"/>
</dbReference>
<keyword evidence="4" id="KW-1003">Cell membrane</keyword>
<evidence type="ECO:0000256" key="3">
    <source>
        <dbReference type="ARBA" id="ARBA00021539"/>
    </source>
</evidence>
<dbReference type="PANTHER" id="PTHR39583">
    <property type="entry name" value="TYPE II SECRETION SYSTEM PROTEIN J-RELATED"/>
    <property type="match status" value="1"/>
</dbReference>
<dbReference type="Gene3D" id="2.10.70.20">
    <property type="entry name" value="gspk-gspi-gspj complex like domains"/>
    <property type="match status" value="1"/>
</dbReference>
<dbReference type="InterPro" id="IPR045584">
    <property type="entry name" value="Pilin-like"/>
</dbReference>
<evidence type="ECO:0000256" key="4">
    <source>
        <dbReference type="ARBA" id="ARBA00022475"/>
    </source>
</evidence>
<sequence length="210" mass="23899">MNSQSRYVSQAMRSSEMKLQQGFTLIELLVALGVSAVIAVLAYQSIDSMVNVKTTVEQHSKQNENLQRAIWWMEQDFIQIVPRAIQDELGSRQAAFKYREDIGIEFTRIAQFPTPNASGGLLRVGYQLQDGILYRLTWPVLDRAQDTKPKKVELLTDIEGFDIELLTSSNEWVKDWPRANLGLTDLPRASRVTIKHKTLGTITRLFMGID</sequence>
<proteinExistence type="inferred from homology"/>
<accession>A0ABN6D2V8</accession>
<evidence type="ECO:0000256" key="1">
    <source>
        <dbReference type="ARBA" id="ARBA00004377"/>
    </source>
</evidence>
<feature type="transmembrane region" description="Helical" evidence="10">
    <location>
        <begin position="21"/>
        <end position="43"/>
    </location>
</feature>
<organism evidence="11 12">
    <name type="scientific">Thiomicrorhabdus immobilis</name>
    <dbReference type="NCBI Taxonomy" id="2791037"/>
    <lineage>
        <taxon>Bacteria</taxon>
        <taxon>Pseudomonadati</taxon>
        <taxon>Pseudomonadota</taxon>
        <taxon>Gammaproteobacteria</taxon>
        <taxon>Thiotrichales</taxon>
        <taxon>Piscirickettsiaceae</taxon>
        <taxon>Thiomicrorhabdus</taxon>
    </lineage>
</organism>
<evidence type="ECO:0000256" key="8">
    <source>
        <dbReference type="ARBA" id="ARBA00022989"/>
    </source>
</evidence>
<evidence type="ECO:0000256" key="2">
    <source>
        <dbReference type="ARBA" id="ARBA00011084"/>
    </source>
</evidence>
<evidence type="ECO:0000256" key="5">
    <source>
        <dbReference type="ARBA" id="ARBA00022481"/>
    </source>
</evidence>
<gene>
    <name evidence="11" type="primary">xcpW</name>
    <name evidence="11" type="ORF">THMIRHAM_21090</name>
</gene>
<name>A0ABN6D2V8_9GAMM</name>
<dbReference type="RefSeq" id="WP_237261789.1">
    <property type="nucleotide sequence ID" value="NZ_AP024202.1"/>
</dbReference>
<dbReference type="Gene3D" id="3.10.610.10">
    <property type="entry name" value="GSPII I/J protein-like"/>
    <property type="match status" value="1"/>
</dbReference>
<dbReference type="InterPro" id="IPR012902">
    <property type="entry name" value="N_methyl_site"/>
</dbReference>
<dbReference type="PANTHER" id="PTHR39583:SF2">
    <property type="entry name" value="TYPE II SECRETION SYSTEM PROTEIN J"/>
    <property type="match status" value="1"/>
</dbReference>
<comment type="subcellular location">
    <subcellularLocation>
        <location evidence="1">Cell inner membrane</location>
        <topology evidence="1">Single-pass membrane protein</topology>
    </subcellularLocation>
</comment>